<keyword evidence="9" id="KW-1185">Reference proteome</keyword>
<dbReference type="SUPFAM" id="SSF90112">
    <property type="entry name" value="Neurotransmitter-gated ion-channel transmembrane pore"/>
    <property type="match status" value="1"/>
</dbReference>
<protein>
    <submittedName>
        <fullName evidence="8">Acetylcholine receptor subunit beta</fullName>
    </submittedName>
</protein>
<dbReference type="SUPFAM" id="SSF63712">
    <property type="entry name" value="Nicotinic receptor ligand binding domain-like"/>
    <property type="match status" value="1"/>
</dbReference>
<evidence type="ECO:0000256" key="5">
    <source>
        <dbReference type="SAM" id="Phobius"/>
    </source>
</evidence>
<dbReference type="PANTHER" id="PTHR18945">
    <property type="entry name" value="NEUROTRANSMITTER GATED ION CHANNEL"/>
    <property type="match status" value="1"/>
</dbReference>
<feature type="chain" id="PRO_5043506666" evidence="6">
    <location>
        <begin position="32"/>
        <end position="416"/>
    </location>
</feature>
<keyword evidence="6" id="KW-0732">Signal</keyword>
<dbReference type="InterPro" id="IPR006201">
    <property type="entry name" value="Neur_channel"/>
</dbReference>
<keyword evidence="2 5" id="KW-0812">Transmembrane</keyword>
<dbReference type="GO" id="GO:0016020">
    <property type="term" value="C:membrane"/>
    <property type="evidence" value="ECO:0007669"/>
    <property type="project" value="UniProtKB-SubCell"/>
</dbReference>
<evidence type="ECO:0000259" key="7">
    <source>
        <dbReference type="Pfam" id="PF02931"/>
    </source>
</evidence>
<dbReference type="InterPro" id="IPR006202">
    <property type="entry name" value="Neur_chan_lig-bd"/>
</dbReference>
<dbReference type="GO" id="GO:0005230">
    <property type="term" value="F:extracellular ligand-gated monoatomic ion channel activity"/>
    <property type="evidence" value="ECO:0007669"/>
    <property type="project" value="InterPro"/>
</dbReference>
<evidence type="ECO:0000256" key="4">
    <source>
        <dbReference type="ARBA" id="ARBA00023136"/>
    </source>
</evidence>
<evidence type="ECO:0000313" key="9">
    <source>
        <dbReference type="Proteomes" id="UP001054837"/>
    </source>
</evidence>
<dbReference type="Pfam" id="PF02931">
    <property type="entry name" value="Neur_chan_LBD"/>
    <property type="match status" value="1"/>
</dbReference>
<evidence type="ECO:0000313" key="8">
    <source>
        <dbReference type="EMBL" id="GIY59374.1"/>
    </source>
</evidence>
<dbReference type="InterPro" id="IPR038050">
    <property type="entry name" value="Neuro_actylchol_rec"/>
</dbReference>
<dbReference type="AlphaFoldDB" id="A0AAV4UP86"/>
<name>A0AAV4UP86_9ARAC</name>
<evidence type="ECO:0000256" key="6">
    <source>
        <dbReference type="SAM" id="SignalP"/>
    </source>
</evidence>
<comment type="subcellular location">
    <subcellularLocation>
        <location evidence="1">Membrane</location>
        <topology evidence="1">Multi-pass membrane protein</topology>
    </subcellularLocation>
</comment>
<evidence type="ECO:0000256" key="1">
    <source>
        <dbReference type="ARBA" id="ARBA00004141"/>
    </source>
</evidence>
<proteinExistence type="predicted"/>
<feature type="transmembrane region" description="Helical" evidence="5">
    <location>
        <begin position="248"/>
        <end position="267"/>
    </location>
</feature>
<feature type="transmembrane region" description="Helical" evidence="5">
    <location>
        <begin position="301"/>
        <end position="327"/>
    </location>
</feature>
<keyword evidence="3 5" id="KW-1133">Transmembrane helix</keyword>
<dbReference type="InterPro" id="IPR036719">
    <property type="entry name" value="Neuro-gated_channel_TM_sf"/>
</dbReference>
<reference evidence="8 9" key="1">
    <citation type="submission" date="2021-06" db="EMBL/GenBank/DDBJ databases">
        <title>Caerostris darwini draft genome.</title>
        <authorList>
            <person name="Kono N."/>
            <person name="Arakawa K."/>
        </authorList>
    </citation>
    <scope>NUCLEOTIDE SEQUENCE [LARGE SCALE GENOMIC DNA]</scope>
</reference>
<dbReference type="Proteomes" id="UP001054837">
    <property type="component" value="Unassembled WGS sequence"/>
</dbReference>
<gene>
    <name evidence="8" type="primary">chrnb1</name>
    <name evidence="8" type="ORF">CDAR_33711</name>
</gene>
<evidence type="ECO:0000256" key="2">
    <source>
        <dbReference type="ARBA" id="ARBA00022692"/>
    </source>
</evidence>
<dbReference type="GO" id="GO:0004888">
    <property type="term" value="F:transmembrane signaling receptor activity"/>
    <property type="evidence" value="ECO:0007669"/>
    <property type="project" value="InterPro"/>
</dbReference>
<feature type="signal peptide" evidence="6">
    <location>
        <begin position="1"/>
        <end position="31"/>
    </location>
</feature>
<comment type="caution">
    <text evidence="8">The sequence shown here is derived from an EMBL/GenBank/DDBJ whole genome shotgun (WGS) entry which is preliminary data.</text>
</comment>
<dbReference type="EMBL" id="BPLQ01011646">
    <property type="protein sequence ID" value="GIY59374.1"/>
    <property type="molecule type" value="Genomic_DNA"/>
</dbReference>
<keyword evidence="4 5" id="KW-0472">Membrane</keyword>
<feature type="domain" description="Neurotransmitter-gated ion-channel ligand-binding" evidence="7">
    <location>
        <begin position="41"/>
        <end position="242"/>
    </location>
</feature>
<evidence type="ECO:0000256" key="3">
    <source>
        <dbReference type="ARBA" id="ARBA00022989"/>
    </source>
</evidence>
<dbReference type="Gene3D" id="1.20.58.390">
    <property type="entry name" value="Neurotransmitter-gated ion-channel transmembrane domain"/>
    <property type="match status" value="1"/>
</dbReference>
<dbReference type="InterPro" id="IPR036734">
    <property type="entry name" value="Neur_chan_lig-bd_sf"/>
</dbReference>
<organism evidence="8 9">
    <name type="scientific">Caerostris darwini</name>
    <dbReference type="NCBI Taxonomy" id="1538125"/>
    <lineage>
        <taxon>Eukaryota</taxon>
        <taxon>Metazoa</taxon>
        <taxon>Ecdysozoa</taxon>
        <taxon>Arthropoda</taxon>
        <taxon>Chelicerata</taxon>
        <taxon>Arachnida</taxon>
        <taxon>Araneae</taxon>
        <taxon>Araneomorphae</taxon>
        <taxon>Entelegynae</taxon>
        <taxon>Araneoidea</taxon>
        <taxon>Araneidae</taxon>
        <taxon>Caerostris</taxon>
    </lineage>
</organism>
<accession>A0AAV4UP86</accession>
<dbReference type="Gene3D" id="2.70.170.10">
    <property type="entry name" value="Neurotransmitter-gated ion-channel ligand-binding domain"/>
    <property type="match status" value="1"/>
</dbReference>
<keyword evidence="8" id="KW-0675">Receptor</keyword>
<feature type="transmembrane region" description="Helical" evidence="5">
    <location>
        <begin position="274"/>
        <end position="295"/>
    </location>
</feature>
<sequence length="416" mass="47201">MAVFWGRTKILFCVSLVVLIWMNVCMRQVSCGPDVTAQMQKVKERILKNYDRYIRPTNGTNTTDVHTAFIPRQIIELDEEHSLFTVDSFLFMSWLDPRLQWNTTDYMGYFQLPASMLWVPDISVYNSHSQKVNPTNEVLLAFDAQGNVWWVPPIQTVTSCPTDSSSVDKVLCEIRMGSWMHDGWAIDFHHSDWLILDEFENINPHWELIEEEATIVRNVTYYECCPEPYLSIVASLPMRRRPVPAITATRVSCILVMLLTLSLFWLPPDSSKKILLGGFLFFSLSVLLVFLGRSITSPVLLSFAVSFVQTTMYLVVLTVLLQIFIVIKIASLSGPSRPPPAVTHLLTGPLGKYACLRSPVSEDASLDRVQLKEDSSTGESLTVRDEWKLFAAAIDRALFVIMGLSWLPFTICSCKL</sequence>